<keyword evidence="1" id="KW-1133">Transmembrane helix</keyword>
<evidence type="ECO:0000259" key="2">
    <source>
        <dbReference type="Pfam" id="PF20803"/>
    </source>
</evidence>
<evidence type="ECO:0000313" key="4">
    <source>
        <dbReference type="Proteomes" id="UP000178647"/>
    </source>
</evidence>
<evidence type="ECO:0000256" key="1">
    <source>
        <dbReference type="SAM" id="Phobius"/>
    </source>
</evidence>
<dbReference type="Proteomes" id="UP000178647">
    <property type="component" value="Unassembled WGS sequence"/>
</dbReference>
<keyword evidence="1" id="KW-0472">Membrane</keyword>
<dbReference type="EMBL" id="MHMH01000014">
    <property type="protein sequence ID" value="OGZ24294.1"/>
    <property type="molecule type" value="Genomic_DNA"/>
</dbReference>
<name>A0A1G2EES8_9BACT</name>
<sequence>MSKYKYYFKKPKSEIIKDILSWLAITGAICIAATSPHFVINLLKEFKQGRKYKKKNIYNAFYRLQREGCLNIERKDHKVYISLTERGKKKVGRLQIDNLKIKKVKKWDGRWRVVIFDIAQLKRLQRNAFRDKLKELGFCSVQKSVLICPYECKDEIELLREFFGLTKNEIRLLVVERIEGDSQFKKIFNIN</sequence>
<dbReference type="InterPro" id="IPR036390">
    <property type="entry name" value="WH_DNA-bd_sf"/>
</dbReference>
<dbReference type="AlphaFoldDB" id="A0A1G2EES8"/>
<dbReference type="InterPro" id="IPR048846">
    <property type="entry name" value="PaaX-like_central"/>
</dbReference>
<keyword evidence="1" id="KW-0812">Transmembrane</keyword>
<dbReference type="Pfam" id="PF20803">
    <property type="entry name" value="PaaX_M"/>
    <property type="match status" value="1"/>
</dbReference>
<dbReference type="PANTHER" id="PTHR30319">
    <property type="entry name" value="PHENYLACETIC ACID REGULATOR-RELATED TRANSCRIPTIONAL REPRESSOR"/>
    <property type="match status" value="1"/>
</dbReference>
<evidence type="ECO:0000313" key="3">
    <source>
        <dbReference type="EMBL" id="OGZ24294.1"/>
    </source>
</evidence>
<protein>
    <recommendedName>
        <fullName evidence="2">Transcriptional repressor PaaX-like central Cas2-like domain-containing protein</fullName>
    </recommendedName>
</protein>
<accession>A0A1G2EES8</accession>
<reference evidence="3 4" key="1">
    <citation type="journal article" date="2016" name="Nat. Commun.">
        <title>Thousands of microbial genomes shed light on interconnected biogeochemical processes in an aquifer system.</title>
        <authorList>
            <person name="Anantharaman K."/>
            <person name="Brown C.T."/>
            <person name="Hug L.A."/>
            <person name="Sharon I."/>
            <person name="Castelle C.J."/>
            <person name="Probst A.J."/>
            <person name="Thomas B.C."/>
            <person name="Singh A."/>
            <person name="Wilkins M.J."/>
            <person name="Karaoz U."/>
            <person name="Brodie E.L."/>
            <person name="Williams K.H."/>
            <person name="Hubbard S.S."/>
            <person name="Banfield J.F."/>
        </authorList>
    </citation>
    <scope>NUCLEOTIDE SEQUENCE [LARGE SCALE GENOMIC DNA]</scope>
</reference>
<comment type="caution">
    <text evidence="3">The sequence shown here is derived from an EMBL/GenBank/DDBJ whole genome shotgun (WGS) entry which is preliminary data.</text>
</comment>
<dbReference type="SUPFAM" id="SSF46785">
    <property type="entry name" value="Winged helix' DNA-binding domain"/>
    <property type="match status" value="1"/>
</dbReference>
<feature type="transmembrane region" description="Helical" evidence="1">
    <location>
        <begin position="20"/>
        <end position="43"/>
    </location>
</feature>
<organism evidence="3 4">
    <name type="scientific">Candidatus Nealsonbacteria bacterium RIFCSPLOWO2_01_FULL_43_32</name>
    <dbReference type="NCBI Taxonomy" id="1801672"/>
    <lineage>
        <taxon>Bacteria</taxon>
        <taxon>Candidatus Nealsoniibacteriota</taxon>
    </lineage>
</organism>
<dbReference type="PANTHER" id="PTHR30319:SF1">
    <property type="entry name" value="TRANSCRIPTIONAL REPRESSOR PAAX"/>
    <property type="match status" value="1"/>
</dbReference>
<dbReference type="SUPFAM" id="SSF143430">
    <property type="entry name" value="TTP0101/SSO1404-like"/>
    <property type="match status" value="1"/>
</dbReference>
<dbReference type="GO" id="GO:0006351">
    <property type="term" value="P:DNA-templated transcription"/>
    <property type="evidence" value="ECO:0007669"/>
    <property type="project" value="TreeGrafter"/>
</dbReference>
<dbReference type="Gene3D" id="3.30.70.2650">
    <property type="match status" value="1"/>
</dbReference>
<proteinExistence type="predicted"/>
<gene>
    <name evidence="3" type="ORF">A2896_00290</name>
</gene>
<feature type="domain" description="Transcriptional repressor PaaX-like central Cas2-like" evidence="2">
    <location>
        <begin position="105"/>
        <end position="179"/>
    </location>
</feature>
<dbReference type="STRING" id="1801672.A2896_00290"/>